<sequence length="246" mass="26145">MPPPRAFARVLLSAVILALLLTAVATASSHSQPDRGPPKILVTGFGPFSHHGSNFTRNPSGEVALALDGWCHDGGSVCIDGLKINVSDAGVQVVQNALLRGNPFRWEGIVHLGLESTTKGLKVEVAALNNRARDNTTIVHDGAAILPTTIDLGRLTVPALAGSSGWPASQVGTEMWSRDAGHFYCNEVFYRTLNVARKAMPNSGHRLLPVVFVHLPLASVMSIDAMADLVSRLAYWIVSGTPADTI</sequence>
<dbReference type="PANTHER" id="PTHR23402:SF1">
    <property type="entry name" value="PYROGLUTAMYL-PEPTIDASE I"/>
    <property type="match status" value="1"/>
</dbReference>
<keyword evidence="4" id="KW-0788">Thiol protease</keyword>
<dbReference type="Pfam" id="PF01470">
    <property type="entry name" value="Peptidase_C15"/>
    <property type="match status" value="1"/>
</dbReference>
<dbReference type="InterPro" id="IPR016125">
    <property type="entry name" value="Peptidase_C15-like"/>
</dbReference>
<proteinExistence type="inferred from homology"/>
<gene>
    <name evidence="6" type="ORF">HKI87_11g66650</name>
</gene>
<evidence type="ECO:0000313" key="7">
    <source>
        <dbReference type="Proteomes" id="UP001472866"/>
    </source>
</evidence>
<evidence type="ECO:0008006" key="8">
    <source>
        <dbReference type="Google" id="ProtNLM"/>
    </source>
</evidence>
<comment type="similarity">
    <text evidence="1">Belongs to the peptidase C15 family.</text>
</comment>
<feature type="chain" id="PRO_5043746856" description="Pyrrolidone-carboxylate peptidase" evidence="5">
    <location>
        <begin position="28"/>
        <end position="246"/>
    </location>
</feature>
<name>A0AAX4PFX3_9CHLO</name>
<evidence type="ECO:0000256" key="2">
    <source>
        <dbReference type="ARBA" id="ARBA00022670"/>
    </source>
</evidence>
<dbReference type="PANTHER" id="PTHR23402">
    <property type="entry name" value="PROTEASE FAMILY C15 PYROGLUTAMYL-PEPTIDASE I-RELATED"/>
    <property type="match status" value="1"/>
</dbReference>
<dbReference type="SUPFAM" id="SSF53182">
    <property type="entry name" value="Pyrrolidone carboxyl peptidase (pyroglutamate aminopeptidase)"/>
    <property type="match status" value="1"/>
</dbReference>
<organism evidence="6 7">
    <name type="scientific">Chloropicon roscoffensis</name>
    <dbReference type="NCBI Taxonomy" id="1461544"/>
    <lineage>
        <taxon>Eukaryota</taxon>
        <taxon>Viridiplantae</taxon>
        <taxon>Chlorophyta</taxon>
        <taxon>Chloropicophyceae</taxon>
        <taxon>Chloropicales</taxon>
        <taxon>Chloropicaceae</taxon>
        <taxon>Chloropicon</taxon>
    </lineage>
</organism>
<keyword evidence="7" id="KW-1185">Reference proteome</keyword>
<dbReference type="EMBL" id="CP151511">
    <property type="protein sequence ID" value="WZN65108.1"/>
    <property type="molecule type" value="Genomic_DNA"/>
</dbReference>
<keyword evidence="5" id="KW-0732">Signal</keyword>
<dbReference type="AlphaFoldDB" id="A0AAX4PFX3"/>
<dbReference type="InterPro" id="IPR036440">
    <property type="entry name" value="Peptidase_C15-like_sf"/>
</dbReference>
<keyword evidence="2" id="KW-0645">Protease</keyword>
<evidence type="ECO:0000256" key="4">
    <source>
        <dbReference type="ARBA" id="ARBA00022807"/>
    </source>
</evidence>
<reference evidence="6 7" key="1">
    <citation type="submission" date="2024-03" db="EMBL/GenBank/DDBJ databases">
        <title>Complete genome sequence of the green alga Chloropicon roscoffensis RCC1871.</title>
        <authorList>
            <person name="Lemieux C."/>
            <person name="Pombert J.-F."/>
            <person name="Otis C."/>
            <person name="Turmel M."/>
        </authorList>
    </citation>
    <scope>NUCLEOTIDE SEQUENCE [LARGE SCALE GENOMIC DNA]</scope>
    <source>
        <strain evidence="6 7">RCC1871</strain>
    </source>
</reference>
<dbReference type="GO" id="GO:0008234">
    <property type="term" value="F:cysteine-type peptidase activity"/>
    <property type="evidence" value="ECO:0007669"/>
    <property type="project" value="UniProtKB-KW"/>
</dbReference>
<dbReference type="Proteomes" id="UP001472866">
    <property type="component" value="Chromosome 11"/>
</dbReference>
<evidence type="ECO:0000256" key="5">
    <source>
        <dbReference type="SAM" id="SignalP"/>
    </source>
</evidence>
<feature type="signal peptide" evidence="5">
    <location>
        <begin position="1"/>
        <end position="27"/>
    </location>
</feature>
<dbReference type="Gene3D" id="3.40.630.20">
    <property type="entry name" value="Peptidase C15, pyroglutamyl peptidase I-like"/>
    <property type="match status" value="1"/>
</dbReference>
<evidence type="ECO:0000256" key="1">
    <source>
        <dbReference type="ARBA" id="ARBA00006641"/>
    </source>
</evidence>
<accession>A0AAX4PFX3</accession>
<evidence type="ECO:0000313" key="6">
    <source>
        <dbReference type="EMBL" id="WZN65108.1"/>
    </source>
</evidence>
<keyword evidence="3" id="KW-0378">Hydrolase</keyword>
<dbReference type="GO" id="GO:0006508">
    <property type="term" value="P:proteolysis"/>
    <property type="evidence" value="ECO:0007669"/>
    <property type="project" value="UniProtKB-KW"/>
</dbReference>
<protein>
    <recommendedName>
        <fullName evidence="8">Pyrrolidone-carboxylate peptidase</fullName>
    </recommendedName>
</protein>
<evidence type="ECO:0000256" key="3">
    <source>
        <dbReference type="ARBA" id="ARBA00022801"/>
    </source>
</evidence>